<gene>
    <name evidence="13" type="ORF">GTP77_21800</name>
</gene>
<accession>A0A7X4KP61</accession>
<proteinExistence type="predicted"/>
<keyword evidence="3" id="KW-0444">Lipid biosynthesis</keyword>
<feature type="transmembrane region" description="Helical" evidence="11">
    <location>
        <begin position="215"/>
        <end position="237"/>
    </location>
</feature>
<evidence type="ECO:0000256" key="3">
    <source>
        <dbReference type="ARBA" id="ARBA00022516"/>
    </source>
</evidence>
<evidence type="ECO:0000313" key="13">
    <source>
        <dbReference type="EMBL" id="MYN09958.1"/>
    </source>
</evidence>
<dbReference type="GO" id="GO:0009245">
    <property type="term" value="P:lipid A biosynthetic process"/>
    <property type="evidence" value="ECO:0007669"/>
    <property type="project" value="UniProtKB-KW"/>
</dbReference>
<dbReference type="SUPFAM" id="SSF103481">
    <property type="entry name" value="Multidrug resistance efflux transporter EmrE"/>
    <property type="match status" value="2"/>
</dbReference>
<evidence type="ECO:0000256" key="5">
    <source>
        <dbReference type="ARBA" id="ARBA00022556"/>
    </source>
</evidence>
<feature type="transmembrane region" description="Helical" evidence="11">
    <location>
        <begin position="154"/>
        <end position="171"/>
    </location>
</feature>
<evidence type="ECO:0000256" key="10">
    <source>
        <dbReference type="ARBA" id="ARBA00023136"/>
    </source>
</evidence>
<dbReference type="GO" id="GO:0005886">
    <property type="term" value="C:plasma membrane"/>
    <property type="evidence" value="ECO:0007669"/>
    <property type="project" value="UniProtKB-SubCell"/>
</dbReference>
<evidence type="ECO:0000256" key="7">
    <source>
        <dbReference type="ARBA" id="ARBA00022985"/>
    </source>
</evidence>
<dbReference type="InterPro" id="IPR000390">
    <property type="entry name" value="Small_drug/metabolite_transptr"/>
</dbReference>
<feature type="transmembrane region" description="Helical" evidence="11">
    <location>
        <begin position="183"/>
        <end position="203"/>
    </location>
</feature>
<evidence type="ECO:0000256" key="6">
    <source>
        <dbReference type="ARBA" id="ARBA00022692"/>
    </source>
</evidence>
<dbReference type="Pfam" id="PF00892">
    <property type="entry name" value="EamA"/>
    <property type="match status" value="1"/>
</dbReference>
<comment type="subcellular location">
    <subcellularLocation>
        <location evidence="1">Cell membrane</location>
        <topology evidence="1">Multi-pass membrane protein</topology>
    </subcellularLocation>
</comment>
<keyword evidence="8 11" id="KW-1133">Transmembrane helix</keyword>
<dbReference type="PANTHER" id="PTHR30561:SF9">
    <property type="entry name" value="4-AMINO-4-DEOXY-L-ARABINOSE-PHOSPHOUNDECAPRENOL FLIPPASE SUBUNIT ARNF-RELATED"/>
    <property type="match status" value="1"/>
</dbReference>
<dbReference type="InterPro" id="IPR000620">
    <property type="entry name" value="EamA_dom"/>
</dbReference>
<feature type="transmembrane region" description="Helical" evidence="11">
    <location>
        <begin position="114"/>
        <end position="133"/>
    </location>
</feature>
<evidence type="ECO:0000256" key="2">
    <source>
        <dbReference type="ARBA" id="ARBA00022475"/>
    </source>
</evidence>
<dbReference type="Proteomes" id="UP000450676">
    <property type="component" value="Unassembled WGS sequence"/>
</dbReference>
<keyword evidence="10 11" id="KW-0472">Membrane</keyword>
<reference evidence="13 14" key="1">
    <citation type="submission" date="2019-12" db="EMBL/GenBank/DDBJ databases">
        <title>Novel species isolated from a subtropical stream in China.</title>
        <authorList>
            <person name="Lu H."/>
        </authorList>
    </citation>
    <scope>NUCLEOTIDE SEQUENCE [LARGE SCALE GENOMIC DNA]</scope>
    <source>
        <strain evidence="13 14">FT127W</strain>
    </source>
</reference>
<keyword evidence="6 11" id="KW-0812">Transmembrane</keyword>
<feature type="transmembrane region" description="Helical" evidence="11">
    <location>
        <begin position="30"/>
        <end position="51"/>
    </location>
</feature>
<dbReference type="InterPro" id="IPR037185">
    <property type="entry name" value="EmrE-like"/>
</dbReference>
<feature type="domain" description="EamA" evidence="12">
    <location>
        <begin position="153"/>
        <end position="287"/>
    </location>
</feature>
<keyword evidence="14" id="KW-1185">Reference proteome</keyword>
<dbReference type="Gene3D" id="1.10.3730.20">
    <property type="match status" value="2"/>
</dbReference>
<dbReference type="EMBL" id="WWCU01000030">
    <property type="protein sequence ID" value="MYN09958.1"/>
    <property type="molecule type" value="Genomic_DNA"/>
</dbReference>
<evidence type="ECO:0000256" key="4">
    <source>
        <dbReference type="ARBA" id="ARBA00022519"/>
    </source>
</evidence>
<dbReference type="RefSeq" id="WP_161074256.1">
    <property type="nucleotide sequence ID" value="NZ_WWCU01000030.1"/>
</dbReference>
<dbReference type="PANTHER" id="PTHR30561">
    <property type="entry name" value="SMR FAMILY PROTON-DEPENDENT DRUG EFFLUX TRANSPORTER SUGE"/>
    <property type="match status" value="1"/>
</dbReference>
<keyword evidence="2" id="KW-1003">Cell membrane</keyword>
<sequence length="290" mass="29682">MSGQVAAVILLAALLHAGWNALIKAGKDAFLTSVLAVSGAALISLAALPLLPAPAPGSWPMLCATTAIHYCYFGLMSAAYRHGDMSLAYPLMRGSAPLLVALASAPLLGEQLTAVQYAAVACISGGIFSMALARGGAVPAAAAATEPVPRQRRAVLYALLNACAIACYTLVDGVGARRSGSPLAYTMWLFVLTAAGLLAWTLPRRRAGFAAYAAAHWRAAALGGAGTLASYALSLWAMTVAPVAAVAALRETAILFAAAIAVVFLHEKISPQRYAAIALIACGAALMRYA</sequence>
<evidence type="ECO:0000256" key="9">
    <source>
        <dbReference type="ARBA" id="ARBA00023098"/>
    </source>
</evidence>
<name>A0A7X4KP61_9BURK</name>
<keyword evidence="9" id="KW-0443">Lipid metabolism</keyword>
<dbReference type="AlphaFoldDB" id="A0A7X4KP61"/>
<evidence type="ECO:0000256" key="8">
    <source>
        <dbReference type="ARBA" id="ARBA00022989"/>
    </source>
</evidence>
<evidence type="ECO:0000256" key="11">
    <source>
        <dbReference type="SAM" id="Phobius"/>
    </source>
</evidence>
<evidence type="ECO:0000259" key="12">
    <source>
        <dbReference type="Pfam" id="PF00892"/>
    </source>
</evidence>
<organism evidence="13 14">
    <name type="scientific">Pseudoduganella aquatica</name>
    <dbReference type="NCBI Taxonomy" id="2660641"/>
    <lineage>
        <taxon>Bacteria</taxon>
        <taxon>Pseudomonadati</taxon>
        <taxon>Pseudomonadota</taxon>
        <taxon>Betaproteobacteria</taxon>
        <taxon>Burkholderiales</taxon>
        <taxon>Oxalobacteraceae</taxon>
        <taxon>Telluria group</taxon>
        <taxon>Pseudoduganella</taxon>
    </lineage>
</organism>
<dbReference type="GO" id="GO:0009103">
    <property type="term" value="P:lipopolysaccharide biosynthetic process"/>
    <property type="evidence" value="ECO:0007669"/>
    <property type="project" value="UniProtKB-KW"/>
</dbReference>
<keyword evidence="5" id="KW-0441">Lipid A biosynthesis</keyword>
<feature type="transmembrane region" description="Helical" evidence="11">
    <location>
        <begin position="87"/>
        <end position="108"/>
    </location>
</feature>
<evidence type="ECO:0000313" key="14">
    <source>
        <dbReference type="Proteomes" id="UP000450676"/>
    </source>
</evidence>
<keyword evidence="4" id="KW-0997">Cell inner membrane</keyword>
<feature type="transmembrane region" description="Helical" evidence="11">
    <location>
        <begin position="243"/>
        <end position="265"/>
    </location>
</feature>
<feature type="transmembrane region" description="Helical" evidence="11">
    <location>
        <begin position="57"/>
        <end position="75"/>
    </location>
</feature>
<keyword evidence="7" id="KW-0448">Lipopolysaccharide biosynthesis</keyword>
<protein>
    <submittedName>
        <fullName evidence="13">EamA family transporter</fullName>
    </submittedName>
</protein>
<comment type="caution">
    <text evidence="13">The sequence shown here is derived from an EMBL/GenBank/DDBJ whole genome shotgun (WGS) entry which is preliminary data.</text>
</comment>
<evidence type="ECO:0000256" key="1">
    <source>
        <dbReference type="ARBA" id="ARBA00004651"/>
    </source>
</evidence>
<dbReference type="GO" id="GO:0022857">
    <property type="term" value="F:transmembrane transporter activity"/>
    <property type="evidence" value="ECO:0007669"/>
    <property type="project" value="InterPro"/>
</dbReference>
<feature type="transmembrane region" description="Helical" evidence="11">
    <location>
        <begin position="6"/>
        <end position="23"/>
    </location>
</feature>